<sequence length="179" mass="18928">MGVTLPAFQTLVDAHWRDVARLAHALAGPVDGDDVAQQAWTQALAAYPRLQSSRNLRSWLLTITHRCAMDGHRSRGRRAVPSDTVSELAEQSAATAAGLGSAAVGGVGGGVVAGPEAGLPDTDLWQRVADLPERQRHAVVLKFVADLDHAAIAQALETTPTMSRRLVSDGLAALRKELS</sequence>
<dbReference type="InterPro" id="IPR013324">
    <property type="entry name" value="RNA_pol_sigma_r3/r4-like"/>
</dbReference>
<dbReference type="SUPFAM" id="SSF88946">
    <property type="entry name" value="Sigma2 domain of RNA polymerase sigma factors"/>
    <property type="match status" value="1"/>
</dbReference>
<dbReference type="STRING" id="587636.SAMN05216199_0098"/>
<evidence type="ECO:0000256" key="4">
    <source>
        <dbReference type="ARBA" id="ARBA00023125"/>
    </source>
</evidence>
<feature type="domain" description="RNA polymerase sigma factor 70 region 4 type 2" evidence="7">
    <location>
        <begin position="124"/>
        <end position="174"/>
    </location>
</feature>
<accession>A0A1H9XQQ0</accession>
<dbReference type="RefSeq" id="WP_091762480.1">
    <property type="nucleotide sequence ID" value="NZ_FOHB01000010.1"/>
</dbReference>
<feature type="domain" description="RNA polymerase sigma-70 region 2" evidence="6">
    <location>
        <begin position="11"/>
        <end position="78"/>
    </location>
</feature>
<evidence type="ECO:0000256" key="2">
    <source>
        <dbReference type="ARBA" id="ARBA00023015"/>
    </source>
</evidence>
<reference evidence="9" key="1">
    <citation type="submission" date="2016-10" db="EMBL/GenBank/DDBJ databases">
        <authorList>
            <person name="Varghese N."/>
            <person name="Submissions S."/>
        </authorList>
    </citation>
    <scope>NUCLEOTIDE SEQUENCE [LARGE SCALE GENOMIC DNA]</scope>
    <source>
        <strain evidence="9">CGMCC 1.6963</strain>
    </source>
</reference>
<dbReference type="Gene3D" id="1.10.1740.10">
    <property type="match status" value="1"/>
</dbReference>
<dbReference type="Pfam" id="PF04542">
    <property type="entry name" value="Sigma70_r2"/>
    <property type="match status" value="1"/>
</dbReference>
<evidence type="ECO:0000313" key="8">
    <source>
        <dbReference type="EMBL" id="SES48349.1"/>
    </source>
</evidence>
<keyword evidence="3" id="KW-0731">Sigma factor</keyword>
<keyword evidence="4" id="KW-0238">DNA-binding</keyword>
<dbReference type="Proteomes" id="UP000199019">
    <property type="component" value="Unassembled WGS sequence"/>
</dbReference>
<keyword evidence="9" id="KW-1185">Reference proteome</keyword>
<evidence type="ECO:0000259" key="6">
    <source>
        <dbReference type="Pfam" id="PF04542"/>
    </source>
</evidence>
<dbReference type="NCBIfam" id="TIGR02937">
    <property type="entry name" value="sigma70-ECF"/>
    <property type="match status" value="1"/>
</dbReference>
<evidence type="ECO:0000256" key="1">
    <source>
        <dbReference type="ARBA" id="ARBA00010641"/>
    </source>
</evidence>
<dbReference type="EMBL" id="FOHB01000010">
    <property type="protein sequence ID" value="SES48349.1"/>
    <property type="molecule type" value="Genomic_DNA"/>
</dbReference>
<dbReference type="PANTHER" id="PTHR43133:SF8">
    <property type="entry name" value="RNA POLYMERASE SIGMA FACTOR HI_1459-RELATED"/>
    <property type="match status" value="1"/>
</dbReference>
<evidence type="ECO:0000313" key="9">
    <source>
        <dbReference type="Proteomes" id="UP000199019"/>
    </source>
</evidence>
<evidence type="ECO:0000256" key="3">
    <source>
        <dbReference type="ARBA" id="ARBA00023082"/>
    </source>
</evidence>
<dbReference type="SUPFAM" id="SSF88659">
    <property type="entry name" value="Sigma3 and sigma4 domains of RNA polymerase sigma factors"/>
    <property type="match status" value="1"/>
</dbReference>
<name>A0A1H9XQQ0_9MICO</name>
<protein>
    <submittedName>
        <fullName evidence="8">RNA polymerase sigma factor, sigma-70 family</fullName>
    </submittedName>
</protein>
<dbReference type="InterPro" id="IPR007627">
    <property type="entry name" value="RNA_pol_sigma70_r2"/>
</dbReference>
<organism evidence="8 9">
    <name type="scientific">Pedococcus cremeus</name>
    <dbReference type="NCBI Taxonomy" id="587636"/>
    <lineage>
        <taxon>Bacteria</taxon>
        <taxon>Bacillati</taxon>
        <taxon>Actinomycetota</taxon>
        <taxon>Actinomycetes</taxon>
        <taxon>Micrococcales</taxon>
        <taxon>Intrasporangiaceae</taxon>
        <taxon>Pedococcus</taxon>
    </lineage>
</organism>
<keyword evidence="5" id="KW-0804">Transcription</keyword>
<dbReference type="Gene3D" id="1.10.10.10">
    <property type="entry name" value="Winged helix-like DNA-binding domain superfamily/Winged helix DNA-binding domain"/>
    <property type="match status" value="1"/>
</dbReference>
<comment type="similarity">
    <text evidence="1">Belongs to the sigma-70 factor family. ECF subfamily.</text>
</comment>
<dbReference type="GO" id="GO:0003677">
    <property type="term" value="F:DNA binding"/>
    <property type="evidence" value="ECO:0007669"/>
    <property type="project" value="UniProtKB-KW"/>
</dbReference>
<gene>
    <name evidence="8" type="ORF">SAMN05216199_0098</name>
</gene>
<dbReference type="AlphaFoldDB" id="A0A1H9XQQ0"/>
<proteinExistence type="inferred from homology"/>
<dbReference type="GO" id="GO:0006352">
    <property type="term" value="P:DNA-templated transcription initiation"/>
    <property type="evidence" value="ECO:0007669"/>
    <property type="project" value="InterPro"/>
</dbReference>
<dbReference type="OrthoDB" id="9803203at2"/>
<keyword evidence="2" id="KW-0805">Transcription regulation</keyword>
<dbReference type="InterPro" id="IPR014284">
    <property type="entry name" value="RNA_pol_sigma-70_dom"/>
</dbReference>
<dbReference type="InterPro" id="IPR036388">
    <property type="entry name" value="WH-like_DNA-bd_sf"/>
</dbReference>
<dbReference type="InterPro" id="IPR039425">
    <property type="entry name" value="RNA_pol_sigma-70-like"/>
</dbReference>
<dbReference type="GO" id="GO:0016987">
    <property type="term" value="F:sigma factor activity"/>
    <property type="evidence" value="ECO:0007669"/>
    <property type="project" value="UniProtKB-KW"/>
</dbReference>
<evidence type="ECO:0000256" key="5">
    <source>
        <dbReference type="ARBA" id="ARBA00023163"/>
    </source>
</evidence>
<dbReference type="InterPro" id="IPR013325">
    <property type="entry name" value="RNA_pol_sigma_r2"/>
</dbReference>
<evidence type="ECO:0000259" key="7">
    <source>
        <dbReference type="Pfam" id="PF08281"/>
    </source>
</evidence>
<dbReference type="Pfam" id="PF08281">
    <property type="entry name" value="Sigma70_r4_2"/>
    <property type="match status" value="1"/>
</dbReference>
<dbReference type="PANTHER" id="PTHR43133">
    <property type="entry name" value="RNA POLYMERASE ECF-TYPE SIGMA FACTO"/>
    <property type="match status" value="1"/>
</dbReference>
<dbReference type="InterPro" id="IPR013249">
    <property type="entry name" value="RNA_pol_sigma70_r4_t2"/>
</dbReference>